<evidence type="ECO:0000313" key="3">
    <source>
        <dbReference type="Proteomes" id="UP001165678"/>
    </source>
</evidence>
<feature type="transmembrane region" description="Helical" evidence="1">
    <location>
        <begin position="12"/>
        <end position="31"/>
    </location>
</feature>
<dbReference type="Proteomes" id="UP001165678">
    <property type="component" value="Unassembled WGS sequence"/>
</dbReference>
<keyword evidence="3" id="KW-1185">Reference proteome</keyword>
<name>A0AA41ZEL7_9GAMM</name>
<organism evidence="2 3">
    <name type="scientific">Larsenimonas rhizosphaerae</name>
    <dbReference type="NCBI Taxonomy" id="2944682"/>
    <lineage>
        <taxon>Bacteria</taxon>
        <taxon>Pseudomonadati</taxon>
        <taxon>Pseudomonadota</taxon>
        <taxon>Gammaproteobacteria</taxon>
        <taxon>Oceanospirillales</taxon>
        <taxon>Halomonadaceae</taxon>
        <taxon>Larsenimonas</taxon>
    </lineage>
</organism>
<feature type="transmembrane region" description="Helical" evidence="1">
    <location>
        <begin position="144"/>
        <end position="163"/>
    </location>
</feature>
<keyword evidence="1" id="KW-0812">Transmembrane</keyword>
<sequence length="171" mass="19075">MSSRPSFSFPDNAVLLMAILTTGLVSGYFAMHWMTLQPGMTEMGADIYGTMQAVITHDLRNPWFLFLFMGGGAFLALSLAFGAREWRHPSFWLIALALVIYAAGVVLYTKFVMAPINHEIQGWNPIDMPASWIDVRARWSHLNHYRVIAAIASFALATLALAIRASTPRRT</sequence>
<dbReference type="EMBL" id="JAPIVE010000001">
    <property type="protein sequence ID" value="MCX2523877.1"/>
    <property type="molecule type" value="Genomic_DNA"/>
</dbReference>
<feature type="transmembrane region" description="Helical" evidence="1">
    <location>
        <begin position="90"/>
        <end position="109"/>
    </location>
</feature>
<keyword evidence="1" id="KW-0472">Membrane</keyword>
<evidence type="ECO:0000313" key="2">
    <source>
        <dbReference type="EMBL" id="MCX2523877.1"/>
    </source>
</evidence>
<dbReference type="InterPro" id="IPR013901">
    <property type="entry name" value="Anthrone_oxy"/>
</dbReference>
<proteinExistence type="predicted"/>
<evidence type="ECO:0000256" key="1">
    <source>
        <dbReference type="SAM" id="Phobius"/>
    </source>
</evidence>
<dbReference type="AlphaFoldDB" id="A0AA41ZEL7"/>
<protein>
    <submittedName>
        <fullName evidence="2">DUF1772 domain-containing protein</fullName>
    </submittedName>
</protein>
<dbReference type="Pfam" id="PF08592">
    <property type="entry name" value="Anthrone_oxy"/>
    <property type="match status" value="1"/>
</dbReference>
<feature type="transmembrane region" description="Helical" evidence="1">
    <location>
        <begin position="63"/>
        <end position="83"/>
    </location>
</feature>
<keyword evidence="1" id="KW-1133">Transmembrane helix</keyword>
<gene>
    <name evidence="2" type="ORF">OQ287_06480</name>
</gene>
<dbReference type="RefSeq" id="WP_250937899.1">
    <property type="nucleotide sequence ID" value="NZ_JAMLJK010000001.1"/>
</dbReference>
<accession>A0AA41ZEL7</accession>
<reference evidence="2" key="1">
    <citation type="submission" date="2022-11" db="EMBL/GenBank/DDBJ databases">
        <title>Larsenimonas rhizosphaerae sp. nov., isolated from a tidal mudflat.</title>
        <authorList>
            <person name="Lee S.D."/>
            <person name="Kim I.S."/>
        </authorList>
    </citation>
    <scope>NUCLEOTIDE SEQUENCE</scope>
    <source>
        <strain evidence="2">GH2-1</strain>
    </source>
</reference>
<comment type="caution">
    <text evidence="2">The sequence shown here is derived from an EMBL/GenBank/DDBJ whole genome shotgun (WGS) entry which is preliminary data.</text>
</comment>